<keyword evidence="5 8" id="KW-0560">Oxidoreductase</keyword>
<keyword evidence="6 8" id="KW-0057">Aromatic amino acid biosynthesis</keyword>
<feature type="binding site" evidence="8">
    <location>
        <position position="67"/>
    </location>
    <ligand>
        <name>shikimate</name>
        <dbReference type="ChEBI" id="CHEBI:36208"/>
    </ligand>
</feature>
<evidence type="ECO:0000259" key="11">
    <source>
        <dbReference type="Pfam" id="PF18317"/>
    </source>
</evidence>
<dbReference type="NCBIfam" id="NF001310">
    <property type="entry name" value="PRK00258.1-2"/>
    <property type="match status" value="1"/>
</dbReference>
<keyword evidence="13" id="KW-1185">Reference proteome</keyword>
<dbReference type="Proteomes" id="UP000267418">
    <property type="component" value="Unassembled WGS sequence"/>
</dbReference>
<dbReference type="InterPro" id="IPR013708">
    <property type="entry name" value="Shikimate_DH-bd_N"/>
</dbReference>
<feature type="binding site" evidence="8">
    <location>
        <position position="83"/>
    </location>
    <ligand>
        <name>NADP(+)</name>
        <dbReference type="ChEBI" id="CHEBI:58349"/>
    </ligand>
</feature>
<dbReference type="GO" id="GO:0004764">
    <property type="term" value="F:shikimate 3-dehydrogenase (NADP+) activity"/>
    <property type="evidence" value="ECO:0007669"/>
    <property type="project" value="UniProtKB-UniRule"/>
</dbReference>
<dbReference type="InterPro" id="IPR041121">
    <property type="entry name" value="SDH_C"/>
</dbReference>
<comment type="catalytic activity">
    <reaction evidence="7 8">
        <text>shikimate + NADP(+) = 3-dehydroshikimate + NADPH + H(+)</text>
        <dbReference type="Rhea" id="RHEA:17737"/>
        <dbReference type="ChEBI" id="CHEBI:15378"/>
        <dbReference type="ChEBI" id="CHEBI:16630"/>
        <dbReference type="ChEBI" id="CHEBI:36208"/>
        <dbReference type="ChEBI" id="CHEBI:57783"/>
        <dbReference type="ChEBI" id="CHEBI:58349"/>
        <dbReference type="EC" id="1.1.1.25"/>
    </reaction>
</comment>
<feature type="binding site" evidence="8">
    <location>
        <position position="108"/>
    </location>
    <ligand>
        <name>shikimate</name>
        <dbReference type="ChEBI" id="CHEBI:36208"/>
    </ligand>
</feature>
<evidence type="ECO:0000256" key="1">
    <source>
        <dbReference type="ARBA" id="ARBA00004871"/>
    </source>
</evidence>
<evidence type="ECO:0000313" key="13">
    <source>
        <dbReference type="Proteomes" id="UP000267418"/>
    </source>
</evidence>
<accession>A0A3S0J8K7</accession>
<comment type="caution">
    <text evidence="12">The sequence shown here is derived from an EMBL/GenBank/DDBJ whole genome shotgun (WGS) entry which is preliminary data.</text>
</comment>
<comment type="pathway">
    <text evidence="1 8">Metabolic intermediate biosynthesis; chorismate biosynthesis; chorismate from D-erythrose 4-phosphate and phosphoenolpyruvate: step 4/7.</text>
</comment>
<feature type="binding site" evidence="8">
    <location>
        <position position="225"/>
    </location>
    <ligand>
        <name>NADP(+)</name>
        <dbReference type="ChEBI" id="CHEBI:58349"/>
    </ligand>
</feature>
<dbReference type="GO" id="GO:0019632">
    <property type="term" value="P:shikimate metabolic process"/>
    <property type="evidence" value="ECO:0007669"/>
    <property type="project" value="InterPro"/>
</dbReference>
<dbReference type="OrthoDB" id="9776868at2"/>
<dbReference type="GO" id="GO:0008652">
    <property type="term" value="P:amino acid biosynthetic process"/>
    <property type="evidence" value="ECO:0007669"/>
    <property type="project" value="UniProtKB-KW"/>
</dbReference>
<dbReference type="SUPFAM" id="SSF53223">
    <property type="entry name" value="Aminoacid dehydrogenase-like, N-terminal domain"/>
    <property type="match status" value="1"/>
</dbReference>
<evidence type="ECO:0000256" key="8">
    <source>
        <dbReference type="HAMAP-Rule" id="MF_00222"/>
    </source>
</evidence>
<evidence type="ECO:0000313" key="12">
    <source>
        <dbReference type="EMBL" id="RTQ34619.1"/>
    </source>
</evidence>
<feature type="domain" description="Quinate/shikimate 5-dehydrogenase/glutamyl-tRNA reductase" evidence="9">
    <location>
        <begin position="123"/>
        <end position="203"/>
    </location>
</feature>
<evidence type="ECO:0000259" key="9">
    <source>
        <dbReference type="Pfam" id="PF01488"/>
    </source>
</evidence>
<keyword evidence="4 8" id="KW-0521">NADP</keyword>
<dbReference type="Pfam" id="PF08501">
    <property type="entry name" value="Shikimate_dh_N"/>
    <property type="match status" value="1"/>
</dbReference>
<comment type="function">
    <text evidence="8">Involved in the biosynthesis of the chorismate, which leads to the biosynthesis of aromatic amino acids. Catalyzes the reversible NADPH linked reduction of 3-dehydroshikimate (DHSA) to yield shikimate (SA).</text>
</comment>
<dbReference type="EC" id="1.1.1.25" evidence="2 8"/>
<name>A0A3S0J8K7_9BURK</name>
<sequence length="282" mass="29430">MDLYCVMGNPVEHSRSPRIHARFAELCGQQMDYGRRLIPLGAFAEGIAAFRSEAAQRGDVARGCNITVPFKFEAAALAQHTSERALLAQAVNTLRFDADGGIHADNTDGIGLVNDIVRNAAVPLQGKALLLIGAGGAAAGVLGPLLDAGASRVVVANRTVDKAVELVRRHAAVALRHGASLEAWALDEVPGAFDVVVNATASSLSGDAVPVKASVLREGGLAVDMMYGPAAAGFMAWAQAHGAVPRDGLGMLVEQAAESFEIWRGVRPPSAQVLAEIRAELK</sequence>
<evidence type="ECO:0000256" key="3">
    <source>
        <dbReference type="ARBA" id="ARBA00022605"/>
    </source>
</evidence>
<evidence type="ECO:0000256" key="4">
    <source>
        <dbReference type="ARBA" id="ARBA00022857"/>
    </source>
</evidence>
<dbReference type="NCBIfam" id="TIGR00507">
    <property type="entry name" value="aroE"/>
    <property type="match status" value="1"/>
</dbReference>
<dbReference type="GO" id="GO:0050661">
    <property type="term" value="F:NADP binding"/>
    <property type="evidence" value="ECO:0007669"/>
    <property type="project" value="InterPro"/>
</dbReference>
<dbReference type="SUPFAM" id="SSF51735">
    <property type="entry name" value="NAD(P)-binding Rossmann-fold domains"/>
    <property type="match status" value="1"/>
</dbReference>
<dbReference type="InterPro" id="IPR046346">
    <property type="entry name" value="Aminoacid_DH-like_N_sf"/>
</dbReference>
<dbReference type="RefSeq" id="WP_126469631.1">
    <property type="nucleotide sequence ID" value="NZ_RXOE01000002.1"/>
</dbReference>
<feature type="active site" description="Proton acceptor" evidence="8">
    <location>
        <position position="71"/>
    </location>
</feature>
<dbReference type="InterPro" id="IPR036291">
    <property type="entry name" value="NAD(P)-bd_dom_sf"/>
</dbReference>
<evidence type="ECO:0000256" key="6">
    <source>
        <dbReference type="ARBA" id="ARBA00023141"/>
    </source>
</evidence>
<proteinExistence type="inferred from homology"/>
<feature type="binding site" evidence="8">
    <location>
        <begin position="157"/>
        <end position="162"/>
    </location>
    <ligand>
        <name>NADP(+)</name>
        <dbReference type="ChEBI" id="CHEBI:58349"/>
    </ligand>
</feature>
<dbReference type="GO" id="GO:0009423">
    <property type="term" value="P:chorismate biosynthetic process"/>
    <property type="evidence" value="ECO:0007669"/>
    <property type="project" value="UniProtKB-UniRule"/>
</dbReference>
<dbReference type="EMBL" id="RXOE01000002">
    <property type="protein sequence ID" value="RTQ34619.1"/>
    <property type="molecule type" value="Genomic_DNA"/>
</dbReference>
<comment type="subunit">
    <text evidence="8">Homodimer.</text>
</comment>
<organism evidence="12 13">
    <name type="scientific">Variovorax gossypii</name>
    <dbReference type="NCBI Taxonomy" id="1679495"/>
    <lineage>
        <taxon>Bacteria</taxon>
        <taxon>Pseudomonadati</taxon>
        <taxon>Pseudomonadota</taxon>
        <taxon>Betaproteobacteria</taxon>
        <taxon>Burkholderiales</taxon>
        <taxon>Comamonadaceae</taxon>
        <taxon>Variovorax</taxon>
    </lineage>
</organism>
<feature type="domain" description="Shikimate dehydrogenase substrate binding N-terminal" evidence="10">
    <location>
        <begin position="6"/>
        <end position="94"/>
    </location>
</feature>
<dbReference type="InterPro" id="IPR022893">
    <property type="entry name" value="Shikimate_DH_fam"/>
</dbReference>
<feature type="binding site" evidence="8">
    <location>
        <position position="92"/>
    </location>
    <ligand>
        <name>shikimate</name>
        <dbReference type="ChEBI" id="CHEBI:36208"/>
    </ligand>
</feature>
<dbReference type="InterPro" id="IPR006151">
    <property type="entry name" value="Shikm_DH/Glu-tRNA_Rdtase"/>
</dbReference>
<feature type="binding site" evidence="8">
    <location>
        <begin position="14"/>
        <end position="16"/>
    </location>
    <ligand>
        <name>shikimate</name>
        <dbReference type="ChEBI" id="CHEBI:36208"/>
    </ligand>
</feature>
<dbReference type="GO" id="GO:0009073">
    <property type="term" value="P:aromatic amino acid family biosynthetic process"/>
    <property type="evidence" value="ECO:0007669"/>
    <property type="project" value="UniProtKB-KW"/>
</dbReference>
<feature type="domain" description="SDH C-terminal" evidence="11">
    <location>
        <begin position="248"/>
        <end position="277"/>
    </location>
</feature>
<dbReference type="Pfam" id="PF01488">
    <property type="entry name" value="Shikimate_DH"/>
    <property type="match status" value="1"/>
</dbReference>
<dbReference type="GO" id="GO:0005829">
    <property type="term" value="C:cytosol"/>
    <property type="evidence" value="ECO:0007669"/>
    <property type="project" value="TreeGrafter"/>
</dbReference>
<evidence type="ECO:0000256" key="2">
    <source>
        <dbReference type="ARBA" id="ARBA00012962"/>
    </source>
</evidence>
<dbReference type="CDD" id="cd01065">
    <property type="entry name" value="NAD_bind_Shikimate_DH"/>
    <property type="match status" value="1"/>
</dbReference>
<comment type="similarity">
    <text evidence="8">Belongs to the shikimate dehydrogenase family.</text>
</comment>
<dbReference type="InterPro" id="IPR011342">
    <property type="entry name" value="Shikimate_DH"/>
</dbReference>
<dbReference type="HAMAP" id="MF_00222">
    <property type="entry name" value="Shikimate_DH_AroE"/>
    <property type="match status" value="1"/>
</dbReference>
<dbReference type="AlphaFoldDB" id="A0A3S0J8K7"/>
<evidence type="ECO:0000256" key="7">
    <source>
        <dbReference type="ARBA" id="ARBA00049442"/>
    </source>
</evidence>
<feature type="binding site" evidence="8">
    <location>
        <position position="248"/>
    </location>
    <ligand>
        <name>NADP(+)</name>
        <dbReference type="ChEBI" id="CHEBI:58349"/>
    </ligand>
</feature>
<dbReference type="Gene3D" id="3.40.50.720">
    <property type="entry name" value="NAD(P)-binding Rossmann-like Domain"/>
    <property type="match status" value="1"/>
</dbReference>
<dbReference type="UniPathway" id="UPA00053">
    <property type="reaction ID" value="UER00087"/>
</dbReference>
<dbReference type="PANTHER" id="PTHR21089">
    <property type="entry name" value="SHIKIMATE DEHYDROGENASE"/>
    <property type="match status" value="1"/>
</dbReference>
<evidence type="ECO:0000259" key="10">
    <source>
        <dbReference type="Pfam" id="PF08501"/>
    </source>
</evidence>
<feature type="binding site" evidence="8">
    <location>
        <begin position="133"/>
        <end position="137"/>
    </location>
    <ligand>
        <name>NADP(+)</name>
        <dbReference type="ChEBI" id="CHEBI:58349"/>
    </ligand>
</feature>
<reference evidence="12 13" key="1">
    <citation type="submission" date="2018-12" db="EMBL/GenBank/DDBJ databases">
        <title>The genome of Variovorax gossypii DSM 100435.</title>
        <authorList>
            <person name="Gao J."/>
            <person name="Sun J."/>
        </authorList>
    </citation>
    <scope>NUCLEOTIDE SEQUENCE [LARGE SCALE GENOMIC DNA]</scope>
    <source>
        <strain evidence="12 13">DSM 100435</strain>
    </source>
</reference>
<protein>
    <recommendedName>
        <fullName evidence="2 8">Shikimate dehydrogenase (NADP(+))</fullName>
        <shortName evidence="8">SDH</shortName>
        <ecNumber evidence="2 8">1.1.1.25</ecNumber>
    </recommendedName>
</protein>
<evidence type="ECO:0000256" key="5">
    <source>
        <dbReference type="ARBA" id="ARBA00023002"/>
    </source>
</evidence>
<dbReference type="Gene3D" id="3.40.50.10860">
    <property type="entry name" value="Leucine Dehydrogenase, chain A, domain 1"/>
    <property type="match status" value="1"/>
</dbReference>
<gene>
    <name evidence="8" type="primary">aroE</name>
    <name evidence="12" type="ORF">EJP69_09365</name>
</gene>
<feature type="binding site" evidence="8">
    <location>
        <position position="227"/>
    </location>
    <ligand>
        <name>shikimate</name>
        <dbReference type="ChEBI" id="CHEBI:36208"/>
    </ligand>
</feature>
<feature type="binding site" evidence="8">
    <location>
        <position position="255"/>
    </location>
    <ligand>
        <name>shikimate</name>
        <dbReference type="ChEBI" id="CHEBI:36208"/>
    </ligand>
</feature>
<dbReference type="PANTHER" id="PTHR21089:SF1">
    <property type="entry name" value="BIFUNCTIONAL 3-DEHYDROQUINATE DEHYDRATASE_SHIKIMATE DEHYDROGENASE, CHLOROPLASTIC"/>
    <property type="match status" value="1"/>
</dbReference>
<dbReference type="Pfam" id="PF18317">
    <property type="entry name" value="SDH_C"/>
    <property type="match status" value="1"/>
</dbReference>
<keyword evidence="3 8" id="KW-0028">Amino-acid biosynthesis</keyword>